<gene>
    <name evidence="4" type="primary">yegE</name>
    <name evidence="4" type="ORF">FILTAD_01384</name>
</gene>
<dbReference type="FunFam" id="3.30.70.270:FF:000001">
    <property type="entry name" value="Diguanylate cyclase domain protein"/>
    <property type="match status" value="1"/>
</dbReference>
<feature type="domain" description="GGDEF" evidence="3">
    <location>
        <begin position="410"/>
        <end position="543"/>
    </location>
</feature>
<dbReference type="InterPro" id="IPR013655">
    <property type="entry name" value="PAS_fold_3"/>
</dbReference>
<evidence type="ECO:0000259" key="3">
    <source>
        <dbReference type="PROSITE" id="PS50887"/>
    </source>
</evidence>
<dbReference type="Pfam" id="PF13426">
    <property type="entry name" value="PAS_9"/>
    <property type="match status" value="1"/>
</dbReference>
<dbReference type="PANTHER" id="PTHR44757">
    <property type="entry name" value="DIGUANYLATE CYCLASE DGCP"/>
    <property type="match status" value="1"/>
</dbReference>
<dbReference type="InterPro" id="IPR000700">
    <property type="entry name" value="PAS-assoc_C"/>
</dbReference>
<dbReference type="Proteomes" id="UP000270468">
    <property type="component" value="Unassembled WGS sequence"/>
</dbReference>
<dbReference type="Pfam" id="PF00990">
    <property type="entry name" value="GGDEF"/>
    <property type="match status" value="1"/>
</dbReference>
<feature type="domain" description="PAS" evidence="1">
    <location>
        <begin position="253"/>
        <end position="323"/>
    </location>
</feature>
<dbReference type="PROSITE" id="PS50887">
    <property type="entry name" value="GGDEF"/>
    <property type="match status" value="1"/>
</dbReference>
<dbReference type="SUPFAM" id="SSF55785">
    <property type="entry name" value="PYP-like sensor domain (PAS domain)"/>
    <property type="match status" value="3"/>
</dbReference>
<dbReference type="InterPro" id="IPR001610">
    <property type="entry name" value="PAC"/>
</dbReference>
<dbReference type="InterPro" id="IPR000014">
    <property type="entry name" value="PAS"/>
</dbReference>
<dbReference type="NCBIfam" id="TIGR00254">
    <property type="entry name" value="GGDEF"/>
    <property type="match status" value="1"/>
</dbReference>
<name>A0A3P5X4I6_9BACL</name>
<proteinExistence type="predicted"/>
<dbReference type="PROSITE" id="PS50112">
    <property type="entry name" value="PAS"/>
    <property type="match status" value="3"/>
</dbReference>
<dbReference type="InterPro" id="IPR029787">
    <property type="entry name" value="Nucleotide_cyclase"/>
</dbReference>
<feature type="domain" description="PAS" evidence="1">
    <location>
        <begin position="129"/>
        <end position="202"/>
    </location>
</feature>
<dbReference type="PANTHER" id="PTHR44757:SF2">
    <property type="entry name" value="BIOFILM ARCHITECTURE MAINTENANCE PROTEIN MBAA"/>
    <property type="match status" value="1"/>
</dbReference>
<evidence type="ECO:0000313" key="4">
    <source>
        <dbReference type="EMBL" id="VDC25961.1"/>
    </source>
</evidence>
<keyword evidence="5" id="KW-1185">Reference proteome</keyword>
<reference evidence="4 5" key="1">
    <citation type="submission" date="2018-11" db="EMBL/GenBank/DDBJ databases">
        <authorList>
            <person name="Criscuolo A."/>
        </authorList>
    </citation>
    <scope>NUCLEOTIDE SEQUENCE [LARGE SCALE GENOMIC DNA]</scope>
    <source>
        <strain evidence="4">ATB-66</strain>
    </source>
</reference>
<dbReference type="InterPro" id="IPR043128">
    <property type="entry name" value="Rev_trsase/Diguanyl_cyclase"/>
</dbReference>
<dbReference type="SMART" id="SM00267">
    <property type="entry name" value="GGDEF"/>
    <property type="match status" value="1"/>
</dbReference>
<accession>A0A3P5X4I6</accession>
<dbReference type="Gene3D" id="3.30.70.270">
    <property type="match status" value="1"/>
</dbReference>
<dbReference type="PROSITE" id="PS50113">
    <property type="entry name" value="PAC"/>
    <property type="match status" value="2"/>
</dbReference>
<feature type="domain" description="PAS" evidence="1">
    <location>
        <begin position="9"/>
        <end position="52"/>
    </location>
</feature>
<dbReference type="CDD" id="cd01949">
    <property type="entry name" value="GGDEF"/>
    <property type="match status" value="1"/>
</dbReference>
<dbReference type="InterPro" id="IPR000160">
    <property type="entry name" value="GGDEF_dom"/>
</dbReference>
<keyword evidence="4" id="KW-0548">Nucleotidyltransferase</keyword>
<dbReference type="NCBIfam" id="TIGR00229">
    <property type="entry name" value="sensory_box"/>
    <property type="match status" value="3"/>
</dbReference>
<dbReference type="AlphaFoldDB" id="A0A3P5X4I6"/>
<evidence type="ECO:0000313" key="5">
    <source>
        <dbReference type="Proteomes" id="UP000270468"/>
    </source>
</evidence>
<dbReference type="GO" id="GO:0052621">
    <property type="term" value="F:diguanylate cyclase activity"/>
    <property type="evidence" value="ECO:0007669"/>
    <property type="project" value="UniProtKB-EC"/>
</dbReference>
<dbReference type="SUPFAM" id="SSF55073">
    <property type="entry name" value="Nucleotide cyclase"/>
    <property type="match status" value="1"/>
</dbReference>
<organism evidence="4 5">
    <name type="scientific">Filibacter tadaridae</name>
    <dbReference type="NCBI Taxonomy" id="2483811"/>
    <lineage>
        <taxon>Bacteria</taxon>
        <taxon>Bacillati</taxon>
        <taxon>Bacillota</taxon>
        <taxon>Bacilli</taxon>
        <taxon>Bacillales</taxon>
        <taxon>Caryophanaceae</taxon>
        <taxon>Filibacter</taxon>
    </lineage>
</organism>
<sequence length="550" mass="63242">MERLFKDLSADLYRSFIGDNPDPIFVLDEYENILETNLAVTKLFGYSSNDFLEMGYKSILIPNSDYDVDKRVRGESSAYRATAYHKNGQLLHLQVKYLPVLDNQQLVGIMIVIKDMTDLIRTRTALQETSERLRSLFESSADAIDIIDLNGDVKAVNPAFEEMYGWKEEEIVGRPMPTIPKLRMKEVNEKRKRVTDSYIKGLEVERLKKDGSSITVSITISPLHDEKGNVIAYSGISRDISESKAIEEALIRSEEKYRLIADNMTDLVAVINENGIVNYVSPSFLPVLGFPPEQFEGKQAFGNVHPEELHEVRGKFYDLFRTKDGCDMEFRYKHNTMGWIWVEAKGSYFIDEEHGKPFLLVVLRVIEEKRLLREELKSMAFHDELTGLPNRRLFQEKMHQALKEAKRHRRKCALLYLDIDKFKWVNDHLGHSTGDKLLKQFSERISLVLRDSDIFSRQGGDEFLILLPEIEDEESVRLIAARIMESLQQEWVIEGNAFTTTSSIGIAIYPKDGGDTDKLLTNADKAMYEAKKSGRNTYRMYSQVSSDLKN</sequence>
<feature type="domain" description="PAC" evidence="2">
    <location>
        <begin position="75"/>
        <end position="128"/>
    </location>
</feature>
<dbReference type="CDD" id="cd00130">
    <property type="entry name" value="PAS"/>
    <property type="match status" value="3"/>
</dbReference>
<evidence type="ECO:0000259" key="1">
    <source>
        <dbReference type="PROSITE" id="PS50112"/>
    </source>
</evidence>
<evidence type="ECO:0000259" key="2">
    <source>
        <dbReference type="PROSITE" id="PS50113"/>
    </source>
</evidence>
<dbReference type="SMART" id="SM00091">
    <property type="entry name" value="PAS"/>
    <property type="match status" value="3"/>
</dbReference>
<dbReference type="Gene3D" id="3.30.450.20">
    <property type="entry name" value="PAS domain"/>
    <property type="match status" value="3"/>
</dbReference>
<feature type="domain" description="PAC" evidence="2">
    <location>
        <begin position="200"/>
        <end position="252"/>
    </location>
</feature>
<dbReference type="EC" id="2.7.7.65" evidence="4"/>
<protein>
    <submittedName>
        <fullName evidence="4">Putative diguanylate cyclase YegE</fullName>
        <ecNumber evidence="4">2.7.7.65</ecNumber>
    </submittedName>
</protein>
<dbReference type="GO" id="GO:0006355">
    <property type="term" value="P:regulation of DNA-templated transcription"/>
    <property type="evidence" value="ECO:0007669"/>
    <property type="project" value="InterPro"/>
</dbReference>
<dbReference type="Pfam" id="PF08447">
    <property type="entry name" value="PAS_3"/>
    <property type="match status" value="1"/>
</dbReference>
<dbReference type="SMART" id="SM00086">
    <property type="entry name" value="PAC"/>
    <property type="match status" value="3"/>
</dbReference>
<dbReference type="InterPro" id="IPR052155">
    <property type="entry name" value="Biofilm_reg_signaling"/>
</dbReference>
<dbReference type="InterPro" id="IPR013656">
    <property type="entry name" value="PAS_4"/>
</dbReference>
<dbReference type="EMBL" id="UXAV01000036">
    <property type="protein sequence ID" value="VDC25961.1"/>
    <property type="molecule type" value="Genomic_DNA"/>
</dbReference>
<keyword evidence="4" id="KW-0808">Transferase</keyword>
<dbReference type="RefSeq" id="WP_124069765.1">
    <property type="nucleotide sequence ID" value="NZ_CBCRXF010000006.1"/>
</dbReference>
<dbReference type="OrthoDB" id="2624050at2"/>
<dbReference type="InterPro" id="IPR035965">
    <property type="entry name" value="PAS-like_dom_sf"/>
</dbReference>
<dbReference type="Pfam" id="PF08448">
    <property type="entry name" value="PAS_4"/>
    <property type="match status" value="1"/>
</dbReference>